<evidence type="ECO:0000313" key="4">
    <source>
        <dbReference type="EMBL" id="MFC5989031.1"/>
    </source>
</evidence>
<dbReference type="Proteomes" id="UP001596250">
    <property type="component" value="Unassembled WGS sequence"/>
</dbReference>
<feature type="chain" id="PRO_5046007140" evidence="2">
    <location>
        <begin position="19"/>
        <end position="161"/>
    </location>
</feature>
<feature type="domain" description="YtkA-like" evidence="3">
    <location>
        <begin position="38"/>
        <end position="111"/>
    </location>
</feature>
<dbReference type="Gene3D" id="2.60.40.10">
    <property type="entry name" value="Immunoglobulins"/>
    <property type="match status" value="1"/>
</dbReference>
<dbReference type="PROSITE" id="PS51257">
    <property type="entry name" value="PROKAR_LIPOPROTEIN"/>
    <property type="match status" value="1"/>
</dbReference>
<sequence>MKKIWLALCFVFVLSACGNNNNHSGSSSVPPELVELEVSVEITPESIQPGDTVTIAAEVSLEGEPVEDASEVQFEVWKKGQEEHEMIPLEAQDKNMYSIAKTFEEEGIYYVVSHVTARNAHRMPKTEFIVGNPPESTDADTESDESHMEEPMDGHEGQHEH</sequence>
<name>A0ABW1IVF7_9BACL</name>
<dbReference type="InterPro" id="IPR032693">
    <property type="entry name" value="YtkA-like_dom"/>
</dbReference>
<dbReference type="RefSeq" id="WP_379896579.1">
    <property type="nucleotide sequence ID" value="NZ_CBCSCT010000005.1"/>
</dbReference>
<keyword evidence="5" id="KW-1185">Reference proteome</keyword>
<dbReference type="Pfam" id="PF13115">
    <property type="entry name" value="YtkA"/>
    <property type="match status" value="1"/>
</dbReference>
<gene>
    <name evidence="4" type="ORF">ACFPXP_21720</name>
</gene>
<keyword evidence="2" id="KW-0732">Signal</keyword>
<feature type="region of interest" description="Disordered" evidence="1">
    <location>
        <begin position="127"/>
        <end position="161"/>
    </location>
</feature>
<accession>A0ABW1IVF7</accession>
<evidence type="ECO:0000313" key="5">
    <source>
        <dbReference type="Proteomes" id="UP001596250"/>
    </source>
</evidence>
<evidence type="ECO:0000256" key="1">
    <source>
        <dbReference type="SAM" id="MobiDB-lite"/>
    </source>
</evidence>
<organism evidence="4 5">
    <name type="scientific">Marinicrinis lubricantis</name>
    <dbReference type="NCBI Taxonomy" id="2086470"/>
    <lineage>
        <taxon>Bacteria</taxon>
        <taxon>Bacillati</taxon>
        <taxon>Bacillota</taxon>
        <taxon>Bacilli</taxon>
        <taxon>Bacillales</taxon>
        <taxon>Paenibacillaceae</taxon>
    </lineage>
</organism>
<evidence type="ECO:0000259" key="3">
    <source>
        <dbReference type="Pfam" id="PF13115"/>
    </source>
</evidence>
<reference evidence="5" key="1">
    <citation type="journal article" date="2019" name="Int. J. Syst. Evol. Microbiol.">
        <title>The Global Catalogue of Microorganisms (GCM) 10K type strain sequencing project: providing services to taxonomists for standard genome sequencing and annotation.</title>
        <authorList>
            <consortium name="The Broad Institute Genomics Platform"/>
            <consortium name="The Broad Institute Genome Sequencing Center for Infectious Disease"/>
            <person name="Wu L."/>
            <person name="Ma J."/>
        </authorList>
    </citation>
    <scope>NUCLEOTIDE SEQUENCE [LARGE SCALE GENOMIC DNA]</scope>
    <source>
        <strain evidence="5">CCM 8749</strain>
    </source>
</reference>
<dbReference type="InterPro" id="IPR013783">
    <property type="entry name" value="Ig-like_fold"/>
</dbReference>
<feature type="compositionally biased region" description="Basic and acidic residues" evidence="1">
    <location>
        <begin position="144"/>
        <end position="161"/>
    </location>
</feature>
<evidence type="ECO:0000256" key="2">
    <source>
        <dbReference type="SAM" id="SignalP"/>
    </source>
</evidence>
<proteinExistence type="predicted"/>
<protein>
    <submittedName>
        <fullName evidence="4">FixH family protein</fullName>
    </submittedName>
</protein>
<feature type="signal peptide" evidence="2">
    <location>
        <begin position="1"/>
        <end position="18"/>
    </location>
</feature>
<dbReference type="EMBL" id="JBHSQV010000186">
    <property type="protein sequence ID" value="MFC5989031.1"/>
    <property type="molecule type" value="Genomic_DNA"/>
</dbReference>
<comment type="caution">
    <text evidence="4">The sequence shown here is derived from an EMBL/GenBank/DDBJ whole genome shotgun (WGS) entry which is preliminary data.</text>
</comment>